<keyword evidence="5" id="KW-0808">Transferase</keyword>
<dbReference type="PANTHER" id="PTHR20661:SF0">
    <property type="entry name" value="PHOSPHATIDYLINOSITOL-GLYCAN BIOSYNTHESIS CLASS W PROTEIN"/>
    <property type="match status" value="1"/>
</dbReference>
<evidence type="ECO:0000256" key="2">
    <source>
        <dbReference type="ARBA" id="ARBA00022692"/>
    </source>
</evidence>
<feature type="transmembrane region" description="Helical" evidence="5">
    <location>
        <begin position="313"/>
        <end position="331"/>
    </location>
</feature>
<dbReference type="Proteomes" id="UP000007875">
    <property type="component" value="Unassembled WGS sequence"/>
</dbReference>
<dbReference type="AlphaFoldDB" id="H2Z6C7"/>
<keyword evidence="5" id="KW-0012">Acyltransferase</keyword>
<dbReference type="GO" id="GO:0005789">
    <property type="term" value="C:endoplasmic reticulum membrane"/>
    <property type="evidence" value="ECO:0007669"/>
    <property type="project" value="UniProtKB-SubCell"/>
</dbReference>
<dbReference type="GO" id="GO:0032216">
    <property type="term" value="F:glucosaminyl-phosphatidylinositol O-acyltransferase activity"/>
    <property type="evidence" value="ECO:0007669"/>
    <property type="project" value="TreeGrafter"/>
</dbReference>
<evidence type="ECO:0000313" key="6">
    <source>
        <dbReference type="Ensembl" id="ENSCSAVP00000013139.1"/>
    </source>
</evidence>
<feature type="transmembrane region" description="Helical" evidence="5">
    <location>
        <begin position="377"/>
        <end position="395"/>
    </location>
</feature>
<keyword evidence="5" id="KW-0256">Endoplasmic reticulum</keyword>
<comment type="pathway">
    <text evidence="5">Glycolipid biosynthesis; glycosylphosphatidylinositol-anchor biosynthesis.</text>
</comment>
<dbReference type="PANTHER" id="PTHR20661">
    <property type="entry name" value="PHOSPHATIDYLINOSITOL-GLYCAN BIOSYNTHESIS CLASS W PROTEIN"/>
    <property type="match status" value="1"/>
</dbReference>
<evidence type="ECO:0000256" key="1">
    <source>
        <dbReference type="ARBA" id="ARBA00004141"/>
    </source>
</evidence>
<feature type="transmembrane region" description="Helical" evidence="5">
    <location>
        <begin position="77"/>
        <end position="97"/>
    </location>
</feature>
<evidence type="ECO:0000256" key="4">
    <source>
        <dbReference type="ARBA" id="ARBA00023136"/>
    </source>
</evidence>
<keyword evidence="5" id="KW-0337">GPI-anchor biosynthesis</keyword>
<evidence type="ECO:0000313" key="7">
    <source>
        <dbReference type="Proteomes" id="UP000007875"/>
    </source>
</evidence>
<feature type="transmembrane region" description="Helical" evidence="5">
    <location>
        <begin position="20"/>
        <end position="41"/>
    </location>
</feature>
<keyword evidence="2 5" id="KW-0812">Transmembrane</keyword>
<reference evidence="7" key="1">
    <citation type="submission" date="2003-08" db="EMBL/GenBank/DDBJ databases">
        <authorList>
            <person name="Birren B."/>
            <person name="Nusbaum C."/>
            <person name="Abebe A."/>
            <person name="Abouelleil A."/>
            <person name="Adekoya E."/>
            <person name="Ait-zahra M."/>
            <person name="Allen N."/>
            <person name="Allen T."/>
            <person name="An P."/>
            <person name="Anderson M."/>
            <person name="Anderson S."/>
            <person name="Arachchi H."/>
            <person name="Armbruster J."/>
            <person name="Bachantsang P."/>
            <person name="Baldwin J."/>
            <person name="Barry A."/>
            <person name="Bayul T."/>
            <person name="Blitshsteyn B."/>
            <person name="Bloom T."/>
            <person name="Blye J."/>
            <person name="Boguslavskiy L."/>
            <person name="Borowsky M."/>
            <person name="Boukhgalter B."/>
            <person name="Brunache A."/>
            <person name="Butler J."/>
            <person name="Calixte N."/>
            <person name="Calvo S."/>
            <person name="Camarata J."/>
            <person name="Campo K."/>
            <person name="Chang J."/>
            <person name="Cheshatsang Y."/>
            <person name="Citroen M."/>
            <person name="Collymore A."/>
            <person name="Considine T."/>
            <person name="Cook A."/>
            <person name="Cooke P."/>
            <person name="Corum B."/>
            <person name="Cuomo C."/>
            <person name="David R."/>
            <person name="Dawoe T."/>
            <person name="Degray S."/>
            <person name="Dodge S."/>
            <person name="Dooley K."/>
            <person name="Dorje P."/>
            <person name="Dorjee K."/>
            <person name="Dorris L."/>
            <person name="Duffey N."/>
            <person name="Dupes A."/>
            <person name="Elkins T."/>
            <person name="Engels R."/>
            <person name="Erickson J."/>
            <person name="Farina A."/>
            <person name="Faro S."/>
            <person name="Ferreira P."/>
            <person name="Fischer H."/>
            <person name="Fitzgerald M."/>
            <person name="Foley K."/>
            <person name="Gage D."/>
            <person name="Galagan J."/>
            <person name="Gearin G."/>
            <person name="Gnerre S."/>
            <person name="Gnirke A."/>
            <person name="Goyette A."/>
            <person name="Graham J."/>
            <person name="Grandbois E."/>
            <person name="Gyaltsen K."/>
            <person name="Hafez N."/>
            <person name="Hagopian D."/>
            <person name="Hagos B."/>
            <person name="Hall J."/>
            <person name="Hatcher B."/>
            <person name="Heller A."/>
            <person name="Higgins H."/>
            <person name="Honan T."/>
            <person name="Horn A."/>
            <person name="Houde N."/>
            <person name="Hughes L."/>
            <person name="Hulme W."/>
            <person name="Husby E."/>
            <person name="Iliev I."/>
            <person name="Jaffe D."/>
            <person name="Jones C."/>
            <person name="Kamal M."/>
            <person name="Kamat A."/>
            <person name="Kamvysselis M."/>
            <person name="Karlsson E."/>
            <person name="Kells C."/>
            <person name="Kieu A."/>
            <person name="Kisner P."/>
            <person name="Kodira C."/>
            <person name="Kulbokas E."/>
            <person name="Labutti K."/>
            <person name="Lama D."/>
            <person name="Landers T."/>
            <person name="Leger J."/>
            <person name="Levine S."/>
            <person name="Lewis D."/>
            <person name="Lewis T."/>
            <person name="Lindblad-toh K."/>
            <person name="Liu X."/>
            <person name="Lokyitsang T."/>
            <person name="Lokyitsang Y."/>
            <person name="Lucien O."/>
            <person name="Lui A."/>
            <person name="Ma L.J."/>
            <person name="Mabbitt R."/>
            <person name="Macdonald J."/>
            <person name="Maclean C."/>
            <person name="Major J."/>
            <person name="Manning J."/>
            <person name="Marabella R."/>
            <person name="Maru K."/>
            <person name="Matthews C."/>
            <person name="Mauceli E."/>
            <person name="Mccarthy M."/>
            <person name="Mcdonough S."/>
            <person name="Mcghee T."/>
            <person name="Meldrim J."/>
            <person name="Meneus L."/>
            <person name="Mesirov J."/>
            <person name="Mihalev A."/>
            <person name="Mihova T."/>
            <person name="Mikkelsen T."/>
            <person name="Mlenga V."/>
            <person name="Moru K."/>
            <person name="Mozes J."/>
            <person name="Mulrain L."/>
            <person name="Munson G."/>
            <person name="Naylor J."/>
            <person name="Newes C."/>
            <person name="Nguyen C."/>
            <person name="Nguyen N."/>
            <person name="Nguyen T."/>
            <person name="Nicol R."/>
            <person name="Nielsen C."/>
            <person name="Nizzari M."/>
            <person name="Norbu C."/>
            <person name="Norbu N."/>
            <person name="O'donnell P."/>
            <person name="Okoawo O."/>
            <person name="O'leary S."/>
            <person name="Omotosho B."/>
            <person name="O'neill K."/>
            <person name="Osman S."/>
            <person name="Parker S."/>
            <person name="Perrin D."/>
            <person name="Phunkhang P."/>
            <person name="Piqani B."/>
            <person name="Purcell S."/>
            <person name="Rachupka T."/>
            <person name="Ramasamy U."/>
            <person name="Rameau R."/>
            <person name="Ray V."/>
            <person name="Raymond C."/>
            <person name="Retta R."/>
            <person name="Richardson S."/>
            <person name="Rise C."/>
            <person name="Rodriguez J."/>
            <person name="Rogers J."/>
            <person name="Rogov P."/>
            <person name="Rutman M."/>
            <person name="Schupbach R."/>
            <person name="Seaman C."/>
            <person name="Settipalli S."/>
            <person name="Sharpe T."/>
            <person name="Sheridan J."/>
            <person name="Sherpa N."/>
            <person name="Shi J."/>
            <person name="Smirnov S."/>
            <person name="Smith C."/>
            <person name="Sougnez C."/>
            <person name="Spencer B."/>
            <person name="Stalker J."/>
            <person name="Stange-thomann N."/>
            <person name="Stavropoulos S."/>
            <person name="Stetson K."/>
            <person name="Stone C."/>
            <person name="Stone S."/>
            <person name="Stubbs M."/>
            <person name="Talamas J."/>
            <person name="Tchuinga P."/>
            <person name="Tenzing P."/>
            <person name="Tesfaye S."/>
            <person name="Theodore J."/>
            <person name="Thoulutsang Y."/>
            <person name="Topham K."/>
            <person name="Towey S."/>
            <person name="Tsamla T."/>
            <person name="Tsomo N."/>
            <person name="Vallee D."/>
            <person name="Vassiliev H."/>
            <person name="Venkataraman V."/>
            <person name="Vinson J."/>
            <person name="Vo A."/>
            <person name="Wade C."/>
            <person name="Wang S."/>
            <person name="Wangchuk T."/>
            <person name="Wangdi T."/>
            <person name="Whittaker C."/>
            <person name="Wilkinson J."/>
            <person name="Wu Y."/>
            <person name="Wyman D."/>
            <person name="Yadav S."/>
            <person name="Yang S."/>
            <person name="Yang X."/>
            <person name="Yeager S."/>
            <person name="Yee E."/>
            <person name="Young G."/>
            <person name="Zainoun J."/>
            <person name="Zembeck L."/>
            <person name="Zimmer A."/>
            <person name="Zody M."/>
            <person name="Lander E."/>
        </authorList>
    </citation>
    <scope>NUCLEOTIDE SEQUENCE [LARGE SCALE GENOMIC DNA]</scope>
</reference>
<feature type="transmembrane region" description="Helical" evidence="5">
    <location>
        <begin position="135"/>
        <end position="153"/>
    </location>
</feature>
<keyword evidence="3 5" id="KW-1133">Transmembrane helix</keyword>
<dbReference type="GeneTree" id="ENSGT00390000013520"/>
<dbReference type="GO" id="GO:0072659">
    <property type="term" value="P:protein localization to plasma membrane"/>
    <property type="evidence" value="ECO:0007669"/>
    <property type="project" value="TreeGrafter"/>
</dbReference>
<dbReference type="InterPro" id="IPR009447">
    <property type="entry name" value="PIGW/GWT1"/>
</dbReference>
<evidence type="ECO:0000256" key="3">
    <source>
        <dbReference type="ARBA" id="ARBA00022989"/>
    </source>
</evidence>
<comment type="function">
    <text evidence="5">A acetyltransferase, which acetylates the inositol ring of phosphatidylinositol during biosynthesis of GPI-anchor.</text>
</comment>
<feature type="transmembrane region" description="Helical" evidence="5">
    <location>
        <begin position="165"/>
        <end position="182"/>
    </location>
</feature>
<keyword evidence="7" id="KW-1185">Reference proteome</keyword>
<evidence type="ECO:0000256" key="5">
    <source>
        <dbReference type="RuleBase" id="RU280819"/>
    </source>
</evidence>
<comment type="similarity">
    <text evidence="5">Belongs to the PIGW family.</text>
</comment>
<reference evidence="6" key="2">
    <citation type="submission" date="2025-08" db="UniProtKB">
        <authorList>
            <consortium name="Ensembl"/>
        </authorList>
    </citation>
    <scope>IDENTIFICATION</scope>
</reference>
<feature type="transmembrane region" description="Helical" evidence="5">
    <location>
        <begin position="347"/>
        <end position="365"/>
    </location>
</feature>
<accession>H2Z6C7</accession>
<organism evidence="6 7">
    <name type="scientific">Ciona savignyi</name>
    <name type="common">Pacific transparent sea squirt</name>
    <dbReference type="NCBI Taxonomy" id="51511"/>
    <lineage>
        <taxon>Eukaryota</taxon>
        <taxon>Metazoa</taxon>
        <taxon>Chordata</taxon>
        <taxon>Tunicata</taxon>
        <taxon>Ascidiacea</taxon>
        <taxon>Phlebobranchia</taxon>
        <taxon>Cionidae</taxon>
        <taxon>Ciona</taxon>
    </lineage>
</organism>
<dbReference type="UniPathway" id="UPA00196"/>
<dbReference type="HOGENOM" id="CLU_020802_2_1_1"/>
<feature type="transmembrane region" description="Helical" evidence="5">
    <location>
        <begin position="202"/>
        <end position="224"/>
    </location>
</feature>
<feature type="transmembrane region" description="Helical" evidence="5">
    <location>
        <begin position="244"/>
        <end position="277"/>
    </location>
</feature>
<reference evidence="6" key="3">
    <citation type="submission" date="2025-09" db="UniProtKB">
        <authorList>
            <consortium name="Ensembl"/>
        </authorList>
    </citation>
    <scope>IDENTIFICATION</scope>
</reference>
<dbReference type="EC" id="2.3.-.-" evidence="5"/>
<dbReference type="Ensembl" id="ENSCSAVT00000013288.1">
    <property type="protein sequence ID" value="ENSCSAVP00000013139.1"/>
    <property type="gene ID" value="ENSCSAVG00000007715.1"/>
</dbReference>
<feature type="transmembrane region" description="Helical" evidence="5">
    <location>
        <begin position="450"/>
        <end position="469"/>
    </location>
</feature>
<comment type="subcellular location">
    <subcellularLocation>
        <location evidence="5">Endoplasmic reticulum membrane</location>
        <topology evidence="5">Multi-pass membrane protein</topology>
    </subcellularLocation>
    <subcellularLocation>
        <location evidence="1">Membrane</location>
        <topology evidence="1">Multi-pass membrane protein</topology>
    </subcellularLocation>
</comment>
<dbReference type="Pfam" id="PF06423">
    <property type="entry name" value="GWT1"/>
    <property type="match status" value="1"/>
</dbReference>
<protein>
    <recommendedName>
        <fullName evidence="5">Phosphatidylinositol-glycan biosynthesis class W protein</fullName>
        <ecNumber evidence="5">2.3.-.-</ecNumber>
    </recommendedName>
</protein>
<feature type="transmembrane region" description="Helical" evidence="5">
    <location>
        <begin position="53"/>
        <end position="71"/>
    </location>
</feature>
<keyword evidence="4 5" id="KW-0472">Membrane</keyword>
<dbReference type="GO" id="GO:0006506">
    <property type="term" value="P:GPI anchor biosynthetic process"/>
    <property type="evidence" value="ECO:0007669"/>
    <property type="project" value="UniProtKB-UniPathway"/>
</dbReference>
<proteinExistence type="inferred from homology"/>
<sequence>ENDWKARKESFISGYNGTSFVEVTVFSAGFPLCIFVRAILLSVLPNFIQNSKLLSYFFDFFVLIFPGIIMVTGLSEYIYTATFLVLIFIASYNWIFLNCRKSYISTPIQASYVSKIYYKQQVLSSKFPFLSSFRALVNIATCICILAVDFNVFPRKFAKAENFGTGIMDLGVGSFVISNALVSQTARNWNKIGGRSGLNRSLSFLMFQIVSSWPLLLLGALRLISVKLSGYHEHVSEYGVHWNFFFTLAVVKVLATVVLFIIPLNLCTPLALVIAAVYQYTLSKKDGHLTSILLDSDRTGGLVMQNKEGIASCFGYLSIYFAGVSLGAYIFKERRTLHHWKTAAKELVYVTILLWFLLHLTSYSIQPISRRLGNASYILWVLSQATFMLLLFWIMEIPTSHSKINYRPPLPNKCLISAINRNQLFFFLLSNLLTGAVNGLFDTQSIGDTYAVALITVYGLIVSYTMWILHMKQITLKM</sequence>
<dbReference type="PIRSF" id="PIRSF017321">
    <property type="entry name" value="GWT1"/>
    <property type="match status" value="1"/>
</dbReference>
<name>H2Z6C7_CIOSA</name>